<gene>
    <name evidence="2" type="ORF">IMCC3135_26510</name>
</gene>
<dbReference type="PANTHER" id="PTHR38342">
    <property type="entry name" value="SLR5037 PROTEIN"/>
    <property type="match status" value="1"/>
</dbReference>
<dbReference type="EMBL" id="CP018632">
    <property type="protein sequence ID" value="ASJ75357.1"/>
    <property type="molecule type" value="Genomic_DNA"/>
</dbReference>
<dbReference type="PANTHER" id="PTHR38342:SF2">
    <property type="entry name" value="INNER MEMBRANE OR EXPORTED"/>
    <property type="match status" value="1"/>
</dbReference>
<evidence type="ECO:0000313" key="3">
    <source>
        <dbReference type="Proteomes" id="UP000250079"/>
    </source>
</evidence>
<dbReference type="InterPro" id="IPR005180">
    <property type="entry name" value="DUF302"/>
</dbReference>
<proteinExistence type="predicted"/>
<dbReference type="PROSITE" id="PS51257">
    <property type="entry name" value="PROKAR_LIPOPROTEIN"/>
    <property type="match status" value="1"/>
</dbReference>
<dbReference type="Proteomes" id="UP000250079">
    <property type="component" value="Chromosome"/>
</dbReference>
<feature type="domain" description="DUF302" evidence="1">
    <location>
        <begin position="75"/>
        <end position="135"/>
    </location>
</feature>
<feature type="domain" description="DUF302" evidence="1">
    <location>
        <begin position="227"/>
        <end position="289"/>
    </location>
</feature>
<dbReference type="Pfam" id="PF03625">
    <property type="entry name" value="DUF302"/>
    <property type="match status" value="2"/>
</dbReference>
<dbReference type="InterPro" id="IPR035923">
    <property type="entry name" value="TT1751-like_sf"/>
</dbReference>
<evidence type="ECO:0000313" key="2">
    <source>
        <dbReference type="EMBL" id="ASJ75357.1"/>
    </source>
</evidence>
<dbReference type="RefSeq" id="WP_088920280.1">
    <property type="nucleotide sequence ID" value="NZ_CP018632.1"/>
</dbReference>
<dbReference type="AlphaFoldDB" id="A0A2Z2P3X0"/>
<dbReference type="CDD" id="cd14797">
    <property type="entry name" value="DUF302"/>
    <property type="match status" value="2"/>
</dbReference>
<accession>A0A2Z2P3X0</accession>
<protein>
    <recommendedName>
        <fullName evidence="1">DUF302 domain-containing protein</fullName>
    </recommendedName>
</protein>
<dbReference type="OrthoDB" id="9799367at2"/>
<keyword evidence="3" id="KW-1185">Reference proteome</keyword>
<dbReference type="SUPFAM" id="SSF103247">
    <property type="entry name" value="TT1751-like"/>
    <property type="match status" value="2"/>
</dbReference>
<sequence>MPNALFKGAILSVAIAAGVVSGCSDDDNSTGGVDGDLNSNPGFITIDSARPVGEAIGALQLALDNNEAITSLPLIDHQANAANIDEELRPTSVQLFGNPALGTPLMQVNQMAGLDLPQKILAWEDADGATHLAYNSADYLQQRHAIAGNEAALTSLENIGNALNALASNASGNTAEEASGDTEEGSTSAFPGEGIITVVSTRDMDTTYSALVTSIESADALILVAELDHAANAQTVEMDLNPTRLVIFGNPNAGTPLMQAEQTIGIDLPQKMLVFEDADGVVTIAYNDPAYLAERHGISGQDVRLTAISAALAGLANNAAGIVPAE</sequence>
<dbReference type="Gene3D" id="3.30.310.70">
    <property type="entry name" value="TT1751-like domain"/>
    <property type="match status" value="2"/>
</dbReference>
<reference evidence="2 3" key="1">
    <citation type="submission" date="2016-12" db="EMBL/GenBank/DDBJ databases">
        <authorList>
            <person name="Song W.-J."/>
            <person name="Kurnit D.M."/>
        </authorList>
    </citation>
    <scope>NUCLEOTIDE SEQUENCE [LARGE SCALE GENOMIC DNA]</scope>
    <source>
        <strain evidence="2 3">IMCC3135</strain>
    </source>
</reference>
<organism evidence="2 3">
    <name type="scientific">Granulosicoccus antarcticus IMCC3135</name>
    <dbReference type="NCBI Taxonomy" id="1192854"/>
    <lineage>
        <taxon>Bacteria</taxon>
        <taxon>Pseudomonadati</taxon>
        <taxon>Pseudomonadota</taxon>
        <taxon>Gammaproteobacteria</taxon>
        <taxon>Chromatiales</taxon>
        <taxon>Granulosicoccaceae</taxon>
        <taxon>Granulosicoccus</taxon>
    </lineage>
</organism>
<name>A0A2Z2P3X0_9GAMM</name>
<evidence type="ECO:0000259" key="1">
    <source>
        <dbReference type="Pfam" id="PF03625"/>
    </source>
</evidence>
<dbReference type="KEGG" id="gai:IMCC3135_26510"/>